<evidence type="ECO:0000313" key="2">
    <source>
        <dbReference type="EMBL" id="KQK14781.2"/>
    </source>
</evidence>
<dbReference type="Gramene" id="KQK14781">
    <property type="protein sequence ID" value="KQK14781"/>
    <property type="gene ID" value="BRADI_1g18537v3"/>
</dbReference>
<evidence type="ECO:0000256" key="1">
    <source>
        <dbReference type="SAM" id="MobiDB-lite"/>
    </source>
</evidence>
<organism evidence="2">
    <name type="scientific">Brachypodium distachyon</name>
    <name type="common">Purple false brome</name>
    <name type="synonym">Trachynia distachya</name>
    <dbReference type="NCBI Taxonomy" id="15368"/>
    <lineage>
        <taxon>Eukaryota</taxon>
        <taxon>Viridiplantae</taxon>
        <taxon>Streptophyta</taxon>
        <taxon>Embryophyta</taxon>
        <taxon>Tracheophyta</taxon>
        <taxon>Spermatophyta</taxon>
        <taxon>Magnoliopsida</taxon>
        <taxon>Liliopsida</taxon>
        <taxon>Poales</taxon>
        <taxon>Poaceae</taxon>
        <taxon>BOP clade</taxon>
        <taxon>Pooideae</taxon>
        <taxon>Stipodae</taxon>
        <taxon>Brachypodieae</taxon>
        <taxon>Brachypodium</taxon>
    </lineage>
</organism>
<dbReference type="InterPro" id="IPR036047">
    <property type="entry name" value="F-box-like_dom_sf"/>
</dbReference>
<dbReference type="EMBL" id="CM000880">
    <property type="protein sequence ID" value="KQK14781.2"/>
    <property type="molecule type" value="Genomic_DNA"/>
</dbReference>
<sequence length="273" mass="30940">MDSGKRRHVDDSDRLSDLLECLLLDILSCVGSRLAVQTSTLSRRWRHLWRDVTCVDVDELEFRLAVSPSNRVGFNQRQQQWARFEDFADHVLLPSSSSPLYQHRRLDAFRLHIVSPCLTNTTTDRWVRRGLARSPAVVSIHSPNHSAVHWITPSPSSPSLLSRITKLHLVGVLVTSLGQILDCPALEDLHMERCALCDAFGAMAHPQAARRRPPHQRQHHRRRSHPRRSPSRVPAPRPALRQPWQRRRSRPGGPGAAASVGRRGLDPCHPIGR</sequence>
<dbReference type="PANTHER" id="PTHR34223:SF92">
    <property type="entry name" value="F-BOX DOMAIN-CONTAINING PROTEIN"/>
    <property type="match status" value="1"/>
</dbReference>
<dbReference type="AlphaFoldDB" id="A0A0Q3GWF9"/>
<gene>
    <name evidence="3" type="primary">LOC104582018</name>
    <name evidence="2" type="ORF">BRADI_1g18537v3</name>
</gene>
<dbReference type="SUPFAM" id="SSF81383">
    <property type="entry name" value="F-box domain"/>
    <property type="match status" value="1"/>
</dbReference>
<reference evidence="3" key="3">
    <citation type="submission" date="2018-08" db="UniProtKB">
        <authorList>
            <consortium name="EnsemblPlants"/>
        </authorList>
    </citation>
    <scope>IDENTIFICATION</scope>
    <source>
        <strain evidence="3">cv. Bd21</strain>
    </source>
</reference>
<dbReference type="PANTHER" id="PTHR34223">
    <property type="entry name" value="OS11G0201299 PROTEIN"/>
    <property type="match status" value="1"/>
</dbReference>
<dbReference type="GeneID" id="104582018"/>
<evidence type="ECO:0000313" key="4">
    <source>
        <dbReference type="Proteomes" id="UP000008810"/>
    </source>
</evidence>
<feature type="region of interest" description="Disordered" evidence="1">
    <location>
        <begin position="207"/>
        <end position="273"/>
    </location>
</feature>
<dbReference type="Proteomes" id="UP000008810">
    <property type="component" value="Chromosome 1"/>
</dbReference>
<evidence type="ECO:0008006" key="5">
    <source>
        <dbReference type="Google" id="ProtNLM"/>
    </source>
</evidence>
<dbReference type="InterPro" id="IPR053197">
    <property type="entry name" value="F-box_SCFL_complex_component"/>
</dbReference>
<reference evidence="2 3" key="1">
    <citation type="journal article" date="2010" name="Nature">
        <title>Genome sequencing and analysis of the model grass Brachypodium distachyon.</title>
        <authorList>
            <consortium name="International Brachypodium Initiative"/>
        </authorList>
    </citation>
    <scope>NUCLEOTIDE SEQUENCE [LARGE SCALE GENOMIC DNA]</scope>
    <source>
        <strain evidence="2">Bd21</strain>
        <strain evidence="3">cv. Bd21</strain>
    </source>
</reference>
<dbReference type="RefSeq" id="XP_024317249.1">
    <property type="nucleotide sequence ID" value="XM_024461481.1"/>
</dbReference>
<dbReference type="ExpressionAtlas" id="A0A0Q3GWF9">
    <property type="expression patterns" value="baseline"/>
</dbReference>
<feature type="compositionally biased region" description="Basic residues" evidence="1">
    <location>
        <begin position="208"/>
        <end position="230"/>
    </location>
</feature>
<accession>A0A0Q3GWF9</accession>
<name>A0A0Q3GWF9_BRADI</name>
<evidence type="ECO:0000313" key="3">
    <source>
        <dbReference type="EnsemblPlants" id="KQK14781"/>
    </source>
</evidence>
<dbReference type="EnsemblPlants" id="KQK14781">
    <property type="protein sequence ID" value="KQK14781"/>
    <property type="gene ID" value="BRADI_1g18537v3"/>
</dbReference>
<dbReference type="OrthoDB" id="586540at2759"/>
<keyword evidence="4" id="KW-1185">Reference proteome</keyword>
<protein>
    <recommendedName>
        <fullName evidence="5">F-box domain-containing protein</fullName>
    </recommendedName>
</protein>
<proteinExistence type="predicted"/>
<reference evidence="2" key="2">
    <citation type="submission" date="2017-06" db="EMBL/GenBank/DDBJ databases">
        <title>WGS assembly of Brachypodium distachyon.</title>
        <authorList>
            <consortium name="The International Brachypodium Initiative"/>
            <person name="Lucas S."/>
            <person name="Harmon-Smith M."/>
            <person name="Lail K."/>
            <person name="Tice H."/>
            <person name="Grimwood J."/>
            <person name="Bruce D."/>
            <person name="Barry K."/>
            <person name="Shu S."/>
            <person name="Lindquist E."/>
            <person name="Wang M."/>
            <person name="Pitluck S."/>
            <person name="Vogel J.P."/>
            <person name="Garvin D.F."/>
            <person name="Mockler T.C."/>
            <person name="Schmutz J."/>
            <person name="Rokhsar D."/>
            <person name="Bevan M.W."/>
        </authorList>
    </citation>
    <scope>NUCLEOTIDE SEQUENCE</scope>
    <source>
        <strain evidence="2">Bd21</strain>
    </source>
</reference>